<dbReference type="OrthoDB" id="6194521at2"/>
<dbReference type="InterPro" id="IPR002589">
    <property type="entry name" value="Macro_dom"/>
</dbReference>
<dbReference type="RefSeq" id="WP_026503332.1">
    <property type="nucleotide sequence ID" value="NZ_JGYQ01000006.1"/>
</dbReference>
<dbReference type="NCBIfam" id="NF003163">
    <property type="entry name" value="PRK04143.1"/>
    <property type="match status" value="1"/>
</dbReference>
<keyword evidence="3" id="KW-0328">Glycosyltransferase</keyword>
<feature type="domain" description="Macro" evidence="2">
    <location>
        <begin position="85"/>
        <end position="296"/>
    </location>
</feature>
<dbReference type="GeneID" id="303203461"/>
<keyword evidence="4" id="KW-1185">Reference proteome</keyword>
<dbReference type="SMART" id="SM00506">
    <property type="entry name" value="A1pp"/>
    <property type="match status" value="1"/>
</dbReference>
<dbReference type="Pfam" id="PF01661">
    <property type="entry name" value="Macro"/>
    <property type="match status" value="1"/>
</dbReference>
<sequence>MNQLAQRLTPLVSYLADERAHTGGWTPGIRTDEAALSAMTAQDLWALFRAFVNTREPIEPDKGWLKDQDALLHDIIADRGITAIDDACVIPSATDPRLRLWRGDITAIRADAIVNAANSEMLGCWAPGHLCIDNAIHTFAGVELRLECARIMREQGTPEATGRAKITPGYNLPATHVIHTVGPIAAGHPSDRDRELLASSYRSCLDLAVAHGLHSIVFCCISTGVFGFPQQEAAEIAVRTVRAWLDRHADTSARADRSGEPADSDHDSTPTTPTVIFDVFGEADEHIYRQLLGIPGNQAA</sequence>
<dbReference type="InterPro" id="IPR043472">
    <property type="entry name" value="Macro_dom-like"/>
</dbReference>
<evidence type="ECO:0000259" key="2">
    <source>
        <dbReference type="PROSITE" id="PS51154"/>
    </source>
</evidence>
<keyword evidence="3" id="KW-0808">Transferase</keyword>
<feature type="region of interest" description="Disordered" evidence="1">
    <location>
        <begin position="251"/>
        <end position="274"/>
    </location>
</feature>
<accession>A0A086ZQJ4</accession>
<comment type="caution">
    <text evidence="3">The sequence shown here is derived from an EMBL/GenBank/DDBJ whole genome shotgun (WGS) entry which is preliminary data.</text>
</comment>
<dbReference type="GO" id="GO:0003950">
    <property type="term" value="F:NAD+ poly-ADP-ribosyltransferase activity"/>
    <property type="evidence" value="ECO:0007669"/>
    <property type="project" value="UniProtKB-EC"/>
</dbReference>
<gene>
    <name evidence="3" type="ORF">BBOU_0256</name>
</gene>
<dbReference type="AlphaFoldDB" id="A0A086ZQJ4"/>
<proteinExistence type="predicted"/>
<dbReference type="EC" id="2.4.2.30" evidence="3"/>
<dbReference type="SUPFAM" id="SSF52949">
    <property type="entry name" value="Macro domain-like"/>
    <property type="match status" value="1"/>
</dbReference>
<evidence type="ECO:0000313" key="4">
    <source>
        <dbReference type="Proteomes" id="UP000029093"/>
    </source>
</evidence>
<evidence type="ECO:0000256" key="1">
    <source>
        <dbReference type="SAM" id="MobiDB-lite"/>
    </source>
</evidence>
<dbReference type="PANTHER" id="PTHR11106">
    <property type="entry name" value="GANGLIOSIDE INDUCED DIFFERENTIATION ASSOCIATED PROTEIN 2-RELATED"/>
    <property type="match status" value="1"/>
</dbReference>
<feature type="compositionally biased region" description="Basic and acidic residues" evidence="1">
    <location>
        <begin position="251"/>
        <end position="268"/>
    </location>
</feature>
<evidence type="ECO:0000313" key="3">
    <source>
        <dbReference type="EMBL" id="KFI48794.1"/>
    </source>
</evidence>
<name>A0A086ZQJ4_9BIFI</name>
<reference evidence="3 4" key="1">
    <citation type="submission" date="2014-03" db="EMBL/GenBank/DDBJ databases">
        <title>Genomics of Bifidobacteria.</title>
        <authorList>
            <person name="Ventura M."/>
            <person name="Milani C."/>
            <person name="Lugli G.A."/>
        </authorList>
    </citation>
    <scope>NUCLEOTIDE SEQUENCE [LARGE SCALE GENOMIC DNA]</scope>
    <source>
        <strain evidence="3 4">LMG 10736</strain>
    </source>
</reference>
<dbReference type="PROSITE" id="PS51154">
    <property type="entry name" value="MACRO"/>
    <property type="match status" value="1"/>
</dbReference>
<dbReference type="CDD" id="cd02908">
    <property type="entry name" value="Macro_OAADPr_deacetylase"/>
    <property type="match status" value="1"/>
</dbReference>
<organism evidence="3 4">
    <name type="scientific">Bifidobacterium boum</name>
    <dbReference type="NCBI Taxonomy" id="78343"/>
    <lineage>
        <taxon>Bacteria</taxon>
        <taxon>Bacillati</taxon>
        <taxon>Actinomycetota</taxon>
        <taxon>Actinomycetes</taxon>
        <taxon>Bifidobacteriales</taxon>
        <taxon>Bifidobacteriaceae</taxon>
        <taxon>Bifidobacterium</taxon>
    </lineage>
</organism>
<dbReference type="EMBL" id="JGYQ01000006">
    <property type="protein sequence ID" value="KFI48794.1"/>
    <property type="molecule type" value="Genomic_DNA"/>
</dbReference>
<dbReference type="Proteomes" id="UP000029093">
    <property type="component" value="Unassembled WGS sequence"/>
</dbReference>
<protein>
    <submittedName>
        <fullName evidence="3">Appr-1-p processing protein</fullName>
        <ecNumber evidence="3">2.4.2.30</ecNumber>
    </submittedName>
</protein>
<dbReference type="PANTHER" id="PTHR11106:SF27">
    <property type="entry name" value="MACRO DOMAIN-CONTAINING PROTEIN"/>
    <property type="match status" value="1"/>
</dbReference>
<dbReference type="Gene3D" id="3.40.220.10">
    <property type="entry name" value="Leucine Aminopeptidase, subunit E, domain 1"/>
    <property type="match status" value="1"/>
</dbReference>